<evidence type="ECO:0000313" key="1">
    <source>
        <dbReference type="EMBL" id="ANY88526.1"/>
    </source>
</evidence>
<accession>A0A1B2F8S2</accession>
<organism evidence="1">
    <name type="scientific">Pseudomonas putida</name>
    <name type="common">Arthrobacter siderocapsulatus</name>
    <dbReference type="NCBI Taxonomy" id="303"/>
    <lineage>
        <taxon>Bacteria</taxon>
        <taxon>Pseudomonadati</taxon>
        <taxon>Pseudomonadota</taxon>
        <taxon>Gammaproteobacteria</taxon>
        <taxon>Pseudomonadales</taxon>
        <taxon>Pseudomonadaceae</taxon>
        <taxon>Pseudomonas</taxon>
    </lineage>
</organism>
<protein>
    <submittedName>
        <fullName evidence="1">Uncharacterized protein</fullName>
    </submittedName>
</protein>
<name>A0A1B2F8S2_PSEPU</name>
<proteinExistence type="predicted"/>
<dbReference type="EMBL" id="CP016634">
    <property type="protein sequence ID" value="ANY88526.1"/>
    <property type="molecule type" value="Genomic_DNA"/>
</dbReference>
<gene>
    <name evidence="1" type="ORF">IEC33019_2993</name>
</gene>
<dbReference type="AlphaFoldDB" id="A0A1B2F8S2"/>
<reference evidence="1" key="1">
    <citation type="submission" date="2016-07" db="EMBL/GenBank/DDBJ databases">
        <title>New class B carbapenemase carried by novel plasmid in Pseudomonas putida enviromental strain in eastern Amazonia.</title>
        <authorList>
            <person name="Souza C.O."/>
            <person name="Lima K.V."/>
            <person name="Brasiliense D.M."/>
            <person name="Perez-Chaparro P.J."/>
            <person name="Mamizuka E.M."/>
            <person name="Lima M.O."/>
            <person name="Lima L.N."/>
            <person name="McCulloch J.A."/>
        </authorList>
    </citation>
    <scope>NUCLEOTIDE SEQUENCE [LARGE SCALE GENOMIC DNA]</scope>
    <source>
        <strain evidence="1">IEC33019</strain>
    </source>
</reference>
<dbReference type="RefSeq" id="WP_070092061.1">
    <property type="nucleotide sequence ID" value="NZ_CP016634.1"/>
</dbReference>
<sequence length="554" mass="61125">MYGFNVKWQTREQLPEIPQDMLFSGVSHDAPEADSGHAPVMRTPVINWGSSKACVFDDRVHHEQAWLVVYGDGQRLTGAHLLQGFRHIADIQEAASGVALRLIDANGRDAEVSHLQLDSLDGKEGRESEIEGLPVGLPFCLGHEHALLMADEKGVRIDSGPETLAMQWMFKDGKLTSVATGQVLGLGIRCLPAAQGSERWHLSPEGALGFGDQTQALCADSVHGEVWLGPQDTRSPSVRWQVKRPRNKASGMLLETLVLHVQVCDEYSAGTADSVYFSINGSRHQQFLARNFERGSALVADVDLVSMFQGRAIFADELVSVELYQVSGDGYGPAWRMSSLDLVVNAHMSNRVLGSDSPWLLPASGANWTGKINWLDWREEGGQTPLDFAGYTYPVNWRPLLSDWLNWRSYEPETINGVCQLIGEYQGRLLAYDLKDKKPVYLEPNTEIDSYTWVYTPQGSIIVRRWDKTASRSSYIRHSQLGSGNPVVCAGEFSIARVASHTIVQDLLGMINDASGHYLPDGGACLAHVRERLAQLGLDTSATQVRYRTIAPAV</sequence>